<dbReference type="NCBIfam" id="TIGR01733">
    <property type="entry name" value="AA-adenyl-dom"/>
    <property type="match status" value="5"/>
</dbReference>
<dbReference type="InterPro" id="IPR020845">
    <property type="entry name" value="AMP-binding_CS"/>
</dbReference>
<dbReference type="FunFam" id="3.40.50.980:FF:000001">
    <property type="entry name" value="Non-ribosomal peptide synthetase"/>
    <property type="match status" value="2"/>
</dbReference>
<dbReference type="InterPro" id="IPR001242">
    <property type="entry name" value="Condensation_dom"/>
</dbReference>
<dbReference type="Pfam" id="PF13193">
    <property type="entry name" value="AMP-binding_C"/>
    <property type="match status" value="5"/>
</dbReference>
<dbReference type="NCBIfam" id="NF004282">
    <property type="entry name" value="PRK05691.1"/>
    <property type="match status" value="6"/>
</dbReference>
<evidence type="ECO:0000256" key="1">
    <source>
        <dbReference type="ARBA" id="ARBA00001957"/>
    </source>
</evidence>
<dbReference type="GO" id="GO:0008610">
    <property type="term" value="P:lipid biosynthetic process"/>
    <property type="evidence" value="ECO:0007669"/>
    <property type="project" value="UniProtKB-ARBA"/>
</dbReference>
<comment type="cofactor">
    <cofactor evidence="1">
        <name>pantetheine 4'-phosphate</name>
        <dbReference type="ChEBI" id="CHEBI:47942"/>
    </cofactor>
</comment>
<protein>
    <submittedName>
        <fullName evidence="5">Amino acid adenylation domain-containing protein</fullName>
    </submittedName>
</protein>
<dbReference type="GO" id="GO:0003824">
    <property type="term" value="F:catalytic activity"/>
    <property type="evidence" value="ECO:0007669"/>
    <property type="project" value="InterPro"/>
</dbReference>
<dbReference type="GO" id="GO:0005829">
    <property type="term" value="C:cytosol"/>
    <property type="evidence" value="ECO:0007669"/>
    <property type="project" value="TreeGrafter"/>
</dbReference>
<dbReference type="PROSITE" id="PS00012">
    <property type="entry name" value="PHOSPHOPANTETHEINE"/>
    <property type="match status" value="3"/>
</dbReference>
<dbReference type="Gene3D" id="3.40.50.980">
    <property type="match status" value="10"/>
</dbReference>
<dbReference type="Gene3D" id="2.30.38.10">
    <property type="entry name" value="Luciferase, Domain 3"/>
    <property type="match status" value="5"/>
</dbReference>
<dbReference type="InterPro" id="IPR006162">
    <property type="entry name" value="Ppantetheine_attach_site"/>
</dbReference>
<dbReference type="Gene3D" id="3.40.50.1820">
    <property type="entry name" value="alpha/beta hydrolase"/>
    <property type="match status" value="1"/>
</dbReference>
<dbReference type="GO" id="GO:0043041">
    <property type="term" value="P:amino acid activation for nonribosomal peptide biosynthetic process"/>
    <property type="evidence" value="ECO:0007669"/>
    <property type="project" value="TreeGrafter"/>
</dbReference>
<dbReference type="Proteomes" id="UP000471166">
    <property type="component" value="Unassembled WGS sequence"/>
</dbReference>
<dbReference type="CDD" id="cd17646">
    <property type="entry name" value="A_NRPS_AB3403-like"/>
    <property type="match status" value="1"/>
</dbReference>
<dbReference type="PANTHER" id="PTHR45527:SF1">
    <property type="entry name" value="FATTY ACID SYNTHASE"/>
    <property type="match status" value="1"/>
</dbReference>
<dbReference type="CDD" id="cd19540">
    <property type="entry name" value="LCL_NRPS-like"/>
    <property type="match status" value="5"/>
</dbReference>
<dbReference type="InterPro" id="IPR025110">
    <property type="entry name" value="AMP-bd_C"/>
</dbReference>
<dbReference type="FunFam" id="3.30.300.30:FF:000010">
    <property type="entry name" value="Enterobactin synthetase component F"/>
    <property type="match status" value="4"/>
</dbReference>
<feature type="domain" description="Carrier" evidence="4">
    <location>
        <begin position="987"/>
        <end position="1063"/>
    </location>
</feature>
<dbReference type="SUPFAM" id="SSF47336">
    <property type="entry name" value="ACP-like"/>
    <property type="match status" value="5"/>
</dbReference>
<dbReference type="UniPathway" id="UPA00011"/>
<dbReference type="Pfam" id="PF00975">
    <property type="entry name" value="Thioesterase"/>
    <property type="match status" value="1"/>
</dbReference>
<dbReference type="InterPro" id="IPR045851">
    <property type="entry name" value="AMP-bd_C_sf"/>
</dbReference>
<dbReference type="InterPro" id="IPR036736">
    <property type="entry name" value="ACP-like_sf"/>
</dbReference>
<keyword evidence="3" id="KW-0597">Phosphoprotein</keyword>
<dbReference type="GO" id="GO:0044550">
    <property type="term" value="P:secondary metabolite biosynthetic process"/>
    <property type="evidence" value="ECO:0007669"/>
    <property type="project" value="UniProtKB-ARBA"/>
</dbReference>
<dbReference type="InterPro" id="IPR020802">
    <property type="entry name" value="TesA-like"/>
</dbReference>
<gene>
    <name evidence="5" type="ORF">GV791_20845</name>
</gene>
<accession>A0A6P1CR13</accession>
<organism evidence="5 6">
    <name type="scientific">Nocardia cyriacigeorgica</name>
    <dbReference type="NCBI Taxonomy" id="135487"/>
    <lineage>
        <taxon>Bacteria</taxon>
        <taxon>Bacillati</taxon>
        <taxon>Actinomycetota</taxon>
        <taxon>Actinomycetes</taxon>
        <taxon>Mycobacteriales</taxon>
        <taxon>Nocardiaceae</taxon>
        <taxon>Nocardia</taxon>
    </lineage>
</organism>
<dbReference type="SMART" id="SM00823">
    <property type="entry name" value="PKS_PP"/>
    <property type="match status" value="5"/>
</dbReference>
<comment type="caution">
    <text evidence="5">The sequence shown here is derived from an EMBL/GenBank/DDBJ whole genome shotgun (WGS) entry which is preliminary data.</text>
</comment>
<dbReference type="InterPro" id="IPR009081">
    <property type="entry name" value="PP-bd_ACP"/>
</dbReference>
<dbReference type="GO" id="GO:0031177">
    <property type="term" value="F:phosphopantetheine binding"/>
    <property type="evidence" value="ECO:0007669"/>
    <property type="project" value="InterPro"/>
</dbReference>
<dbReference type="PROSITE" id="PS50075">
    <property type="entry name" value="CARRIER"/>
    <property type="match status" value="5"/>
</dbReference>
<dbReference type="Pfam" id="PF00550">
    <property type="entry name" value="PP-binding"/>
    <property type="match status" value="5"/>
</dbReference>
<dbReference type="SUPFAM" id="SSF56801">
    <property type="entry name" value="Acetyl-CoA synthetase-like"/>
    <property type="match status" value="5"/>
</dbReference>
<dbReference type="FunFam" id="3.40.50.12780:FF:000012">
    <property type="entry name" value="Non-ribosomal peptide synthetase"/>
    <property type="match status" value="5"/>
</dbReference>
<feature type="domain" description="Carrier" evidence="4">
    <location>
        <begin position="4142"/>
        <end position="4219"/>
    </location>
</feature>
<dbReference type="Pfam" id="PF00668">
    <property type="entry name" value="Condensation"/>
    <property type="match status" value="5"/>
</dbReference>
<name>A0A6P1CR13_9NOCA</name>
<dbReference type="Gene3D" id="1.10.1200.10">
    <property type="entry name" value="ACP-like"/>
    <property type="match status" value="4"/>
</dbReference>
<evidence type="ECO:0000256" key="3">
    <source>
        <dbReference type="ARBA" id="ARBA00022553"/>
    </source>
</evidence>
<dbReference type="InterPro" id="IPR020806">
    <property type="entry name" value="PKS_PP-bd"/>
</dbReference>
<dbReference type="SUPFAM" id="SSF52777">
    <property type="entry name" value="CoA-dependent acyltransferases"/>
    <property type="match status" value="10"/>
</dbReference>
<dbReference type="NCBIfam" id="NF003417">
    <property type="entry name" value="PRK04813.1"/>
    <property type="match status" value="5"/>
</dbReference>
<dbReference type="Gene3D" id="3.30.300.30">
    <property type="match status" value="5"/>
</dbReference>
<keyword evidence="2" id="KW-0596">Phosphopantetheine</keyword>
<dbReference type="EMBL" id="JAAGVB010000036">
    <property type="protein sequence ID" value="NEW34989.1"/>
    <property type="molecule type" value="Genomic_DNA"/>
</dbReference>
<feature type="domain" description="Carrier" evidence="4">
    <location>
        <begin position="2044"/>
        <end position="2119"/>
    </location>
</feature>
<dbReference type="FunFam" id="2.30.38.10:FF:000001">
    <property type="entry name" value="Non-ribosomal peptide synthetase PvdI"/>
    <property type="match status" value="3"/>
</dbReference>
<dbReference type="Gene3D" id="3.30.559.30">
    <property type="entry name" value="Nonribosomal peptide synthetase, condensation domain"/>
    <property type="match status" value="5"/>
</dbReference>
<dbReference type="FunFam" id="3.40.50.980:FF:000002">
    <property type="entry name" value="Enterobactin synthetase component F"/>
    <property type="match status" value="1"/>
</dbReference>
<reference evidence="5 6" key="1">
    <citation type="submission" date="2020-01" db="EMBL/GenBank/DDBJ databases">
        <title>Genetics and antimicrobial susceptibilities of Nocardia species isolated from the soil; a comparison with species isolated from humans.</title>
        <authorList>
            <person name="Carrasco G."/>
            <person name="Monzon S."/>
            <person name="Sansegundo M."/>
            <person name="Garcia E."/>
            <person name="Garrido N."/>
            <person name="Medina M.J."/>
            <person name="Villalon P."/>
            <person name="Ramirez-Arocha A.C."/>
            <person name="Jimenez P."/>
            <person name="Cuesta I."/>
            <person name="Valdezate S."/>
        </authorList>
    </citation>
    <scope>NUCLEOTIDE SEQUENCE [LARGE SCALE GENOMIC DNA]</scope>
    <source>
        <strain evidence="5 6">CNM20110626</strain>
    </source>
</reference>
<evidence type="ECO:0000256" key="2">
    <source>
        <dbReference type="ARBA" id="ARBA00022450"/>
    </source>
</evidence>
<evidence type="ECO:0000313" key="5">
    <source>
        <dbReference type="EMBL" id="NEW34989.1"/>
    </source>
</evidence>
<dbReference type="InterPro" id="IPR010071">
    <property type="entry name" value="AA_adenyl_dom"/>
</dbReference>
<dbReference type="Pfam" id="PF00501">
    <property type="entry name" value="AMP-binding"/>
    <property type="match status" value="5"/>
</dbReference>
<dbReference type="InterPro" id="IPR001031">
    <property type="entry name" value="Thioesterase"/>
</dbReference>
<dbReference type="SUPFAM" id="SSF53474">
    <property type="entry name" value="alpha/beta-Hydrolases"/>
    <property type="match status" value="1"/>
</dbReference>
<feature type="non-terminal residue" evidence="5">
    <location>
        <position position="1"/>
    </location>
</feature>
<dbReference type="InterPro" id="IPR000873">
    <property type="entry name" value="AMP-dep_synth/lig_dom"/>
</dbReference>
<dbReference type="PROSITE" id="PS00455">
    <property type="entry name" value="AMP_BINDING"/>
    <property type="match status" value="5"/>
</dbReference>
<proteinExistence type="predicted"/>
<evidence type="ECO:0000259" key="4">
    <source>
        <dbReference type="PROSITE" id="PS50075"/>
    </source>
</evidence>
<evidence type="ECO:0000313" key="6">
    <source>
        <dbReference type="Proteomes" id="UP000471166"/>
    </source>
</evidence>
<dbReference type="CDD" id="cd05930">
    <property type="entry name" value="A_NRPS"/>
    <property type="match status" value="2"/>
</dbReference>
<feature type="domain" description="Carrier" evidence="4">
    <location>
        <begin position="5210"/>
        <end position="5287"/>
    </location>
</feature>
<dbReference type="InterPro" id="IPR023213">
    <property type="entry name" value="CAT-like_dom_sf"/>
</dbReference>
<dbReference type="SMART" id="SM00824">
    <property type="entry name" value="PKS_TE"/>
    <property type="match status" value="1"/>
</dbReference>
<dbReference type="InterPro" id="IPR029058">
    <property type="entry name" value="AB_hydrolase_fold"/>
</dbReference>
<dbReference type="Gene3D" id="3.30.559.10">
    <property type="entry name" value="Chloramphenicol acetyltransferase-like domain"/>
    <property type="match status" value="5"/>
</dbReference>
<dbReference type="PANTHER" id="PTHR45527">
    <property type="entry name" value="NONRIBOSOMAL PEPTIDE SYNTHETASE"/>
    <property type="match status" value="1"/>
</dbReference>
<sequence length="5554" mass="593248">PPLTAQDRTAPIPLSIAQQRMWFLNRFDTDSAGYNIPFALRLTGPLDVAALSAAIDDVIARHETLRTIYPEHDGTASQLVLPAADPLALEPRPVTAAELPQLVAAAAQTGFDVTSEVPLRIELLRVTEQAPDHTDTHVLLFVIHHIAADGWSFAPLTRDLALAYLARSAGTAPEFTPLPLQYADFALWQRKALGSPDDPNSALSQQLTYWTDRLAGLPDVITLPSDRPRPAIASNRGAARTARLDAALHRRIQELAADHRATPFMVLHTALATLLARLAGTDDVVIGTPVAGRGDQALDDLVGMFVNTLVLRTEVRPDTTATELLAQVRAVDVAAFEHADVPFEQLVDALNPVRSQAHAPLYQVALTLQNQSKPDLRLDRLAITALEVDAAPIQLDLDWTLTDRYTADGTPDGIDVHLHYALDLFDDATATRFLAAFDQVLRALVDTPDVRVGELDLLSPAERDLLLTACNATDQVVPAETLDDMLAARIAATPDAIAVRFEGEALTYAELGSRVNRLARKLIAEGAGPETIIGLGALRSIDMLVVMYAIVRTGAAYVPIDPEHPAERMAHVIAAAAPLLVVQAGGARLPELAVPVLDYATLDLSSFAGAPVTDADRRRPLRPDNAAYVLFTSGSTGRPKGVSISHRAITNQLRWLESRYEISSNDRLLQRAPLTFDVSVWECFLPIAVGAPLIVARPSGHLDLEYLAGLLREHRITFAEFVPSVLAALIGEGMGDALASLRHLHCGGEALTPDLLAALRDGFPGAVHNSYGPTEAAISAVFHEFTDPDHDSDRDVAIGRPCWNTRAYVLDARLRPVPIGVTGELYLAGDQLARGYQGRSALTAERFVADPFGAPGRLMYRTGDLVRWNRHGDLVYLGRNDFQVKLRGQRIELGEIEAALTAVAGVRNAAVVAARDVSGQDCLVGYVSGEELSADDVLAEVRDRLPAYMVPAHLLVLDQMPLTTAGKLDRKALPAVEVTAAGAAFRAPREGAETVLAALIADLIGATTPIGADDDFFARGGNSLLAMRLVARANAALGAALTVREVFEAPTVAGLAARVTTEVTPRPELVAGPRPDRIPLSLAQTRMWLLNRIDPDSAVYNIPITIRLTGELNVPALAAALRDVVGRHESLRTIFPADADGPTQVVLDTIADGELALRPIEVPAADLMESVLAAVSGGFDLRTRIPVRATLLRTAPGEHVLAVVVHHIAADGVSTAPLARDLMTAYAARTAGTAPAWSPLPVQYADFTLWQHAALGSADDPDSALAAQITHWREELAGLAPVLELPTDRPRPAVASGRGAAVEFTVGAELAGRINEVATAHGVSAFMVVHAAYAALLSRLAGVDDIAIGTPVAGRAEAALDDLVGMFVNTLVLRTRVDADRSFAELLAEVRAADVRAFAHAELPFERLVDELDPVRSQAHSPIVQTLLTYEHHEPTVLRLPGLEVSAYPIDNRVAQFDLALELSEQAEAGTTVLRGVLRYATDLFDRSTAHSVAARFVRVLEAVIAAPEVPVGEIDLLDDAERAALARWNDTAHPVDPAATLASLFEAQVARTPEAIAVTVDGTASGVANLTYAEFAGRVHRMARWLADQGVGSESVVALGMRRSVDLVTAMYAVVAAGAAYLPLDPDHPAERTEYVLATARPVLVLTSGLDLDAGITRQVRIDRLDLSGYSAHQLTAADRIGALTPGNTAYLIFTSGSTGRPKGVAVPHHAIVNRLVWMQEQYPLTAGDTVVQKTPATFDVSVWEFFWPLQVGARLVVARPDGHRDPVYLDRLIREQRITVAHFVPSMLAVFLETASSAALRLLFASGEALPAATAQRARELTGAAVHNLYGPTEAAVDVTFHEVTDDDLVSVPIGRPVFNTALLVLDSRLRRVPPGVAGELYLSGAQLASGYVARPDLTSERFVANPFGAPGERMYRTGDLVRRRLDGEVEYLGRTDFQVKLRGLRIELGEIENALTDLDAVRRAVVVVRSDARLGDQLVAYVVTAGEVDTETIRAELAAELPAYMVPAAFVVLDELPLTSSGKLDRRALPAPAFTAAAFREPAPGLEQTVATLVGDLLGLDRVGADDDFFALGGNSLIATRLAARLGAELDAEIPVRLLFEAPTVAGLAARVAGLRGSGAKIALTRRERPETVPLSLAQQRMWFLNRFDPEETVNNIPVAIRLTGHLDTDALTAAIADVVGRHETLRTVYPDIDGVGSQRVLEPAQVPPIVPLEVGSIPEFVGTPFDVTRAVPVRIGLARVEAGEHILVLVVHHIAADGFSMAPLARDIATAYAARTAGRAPGWPELPVQYADYALWQRETLGAEDDPTTPAAAQLAYWQQTLRGLPAQLDLPADRPRPAIASHAGATVGIGLSAELGERIADLAARTGSTPFMVVHTAFAVLLARLSGTSDIAIGAPVAGRGDAALDDLVGMFVNTVVLRTEVDAATGFAELLRRVRDRDLAAFAHAELPFERLVEVLDPPRSQARHPLFQVALFFQNLEPVRLELDGLTISEVDPGHDTIRFDLQLTVTDDEFRFGYTTDLFDADTVIGFGTRLLRLLNAAAAEPDRPVGDIDLFAAGERHRVLTEWNDSAHTAYVPELLLDEFEAQAAATPEDRALVYVPDDGTPAITLGYGELDSRANRLARHLIALGVGPESLVALSIRRSIDLVIAMYAVVKAGGAYVPIDPDHPAQRIAHILDTAQPAALLTTERDRIDVGYQGPTVCVDTVELDLSDEPIATGERTGVLLPQHPAYVIFTSGSTGKPKGVTVSHAAIVNQLNWMQAQYRLDGDDVYLQKTATTFDVSLWGYFLPLRVGASVVLATPDGHRDPGYLAETIGEYSVTVTDFVPSMLSVFAAHVESAGLTPALSTLRTVFVIGEALPAETVRAFGAVSTAALHNLYGPTEAAVSITYREVTGEVERTVMPIGNPEWNSRVYVLDARLRPTLPGVAGELYLAGTQLARGYHGRPAITADRFVANPFGEPGERMYRTGDLVRWEHTATGAELVYLGRTDFQVKFRGQRIELGEIEAVLAAAPGVAQAAAGVAAEHLVGYVTVLPGATVHEDELLRVAAATLPSYMLPSTVMVLESFPLNASGKLDRAALPDPVFDRTAYRAPVTSAERLVAEAFEAVLGVSPVGVDDGFFDLGGNSLSATRVLARLGERLGRRVPVRLLFEAPTVHGLAARLGEAGEQAIELIAGPRPERIPLAPMQRGMWFLNRLDPASAAHNIPVAVRIRGELDTAALVGAFDDVIARHEALRTIYPVDDAGTGHQVVLPAESANVGLRVETLDGAVADRIAAFIGAGFDVTTEVPVRAVLLRENPSTHVLVAVVHHIAADGYSMNPLLRDLLAAYLARVLDSTPLWPQLPVQYADYALWQHNTVAAVAGEQLAYWTRTLRDLPEELALPMDQPRPVVASKRGASIRARIGGEVGARVRELAVRHNATPFMVLHAALATLLARLSGSTDIAIGTPVAGRGAAALDDLVGMFVNTLVLRTRADRTLTFAELLDHTRETDLAAFAHATVPFDQVVDALGVERSQSRHPLFTVALNYLNTGSGTFTVPGLELTPVPFDEPVARFDLQFTVAAEPDDDGHLGVELDYATDLFDRSTAAGLLRRFGRLLGVLTADPDRPIGAAELLAPLERAQLLARRGAAPVPPCTLAQLIASAVVADPDAVAVVAGGRELTYREMDEQSSRLARLLIDSGIGAEDVVAVAIARSAESILAVWAVAKTGAAFVPVDPTYPAERITHMLADSGAVLGLTTVAARRDLPGDVDWLVLDAPDTATRLWQASPAPIAATELVRRVRVTNPAWMIYTSGSTGLPKGVVATQAGIAGVAVAQRDRYQVTSDARVLHVASPSFDASMLELLLALAAGATLVIAPAGVYGGSELTALIRDQRVSHAFLTPAVLQTLDPAELGCLVRLTVGGESFGPDVVRRWADENRQFFNTYGPTETTIITTISAPMRPGDPFDMGTPIHGMSAVVLDERLQPVPVGVTGELYLRGPGLARGYHARSALTAQRFIADPYGPAGGRLYRTGDLVRWTTSGAIQYVGRSDQQVKVRGLRIELGEIDAVLAAHPSVEYAVTVGHTDSAGTVSLVSYVVAAPGRTIDTAALTAHAAKSLTAYMVPSAIMVLDELPLTPVGKLDRKALPEPEFRTAEFRAPSTDTERTVAAVIAGVLDGESDSVGLDDDFFALGGNSLTATQLAARLGSAVGVSVGVRTIFENPTVAALAAVLDDARGSAEPARPVLARRTDDGPVPLSLAQQRMWFLNRLDRQSTAYNIPLAVRLSGALDIAALNAAVTDVVQRHEVLRTVYPQRPDGPVQVVLPIEQAGTPVLAPIAVTADDLGAAVADFVGDGFDVTDTVPIRARLLALGPNEHVLVVVVHHIAADGSSLAPLARDVMLAYAARKHGAAPDWAPLPVRYADYSRWQRELLGSEDDPGSLISRQLAYWTEALAGLPAQLALPTDRPRPAVVSTQGRHLDFSIDATLHARLTELGRDAGATLFMVTHAAFAVLLARLSGTTDIAVGTPVAGRGEAALDEVVGMFVNTLVLRAQVEPGAGFTDLLDRVRATDVAAFAHADVPFERLVEVLNPERSTARHPLFQVGFSFHNQVEADFALDGLTVTAADFDSEVAQFDLHLVVTDRYHADGTPAGMAASLTYATALFDESTVAGFAGRLHRLLTAICAAPQTPVGDLPLLDPAESERVLRVWNAPEHEFAPTLLTTAFEAQVSRTPGAIALLTADTALTYADFGARVNQLARVLIGRGVGPETLVAVAMPRGIDLLIALYAVVTAGGAYVPLDPAHPRERTAAVLAAAAPALVLTSGRAPMPLPEAIETPVLDIWDAGVRAAAAGPVRAHERRSPLLPSNTAYVIFTSGSTGIPKGVAVPHAAVAHQLDWMQTEYGLGVGDAVLQLTSAAFDLSIWELWWATRTGARIVLAPHGAQRDPHRVLDVIDRAAVTTVTLVPSLLAMLAEAAGERPLPASLRRLLVIGEALPAATLDRIAASTGARIDNLYGPTEAAVSVTRFRTERGTRAPIVPIGTPESGNQVYVLDDRLHPVPAGVSGELYLGGAQLARGYQHRPDLTAERFVANPFGAPGSRLYRTGDLARWNADGDLEYVERRDFQVKVGGYRIELAEIEHALRSRPEVADAIVLAHRGDGDNAMLVGYFTADEPIVEAELRTALSQSLPSYMVPAVLMQLPALPLTANGKVDRNALPRPSVGSRAFRAPVTELERTVCEVFGDVLGKVGARIGLDDNFFERGGNSLLATRLAAQLGDALGEQIPVVWLFSAPTPAGLVTQIENRRAGRGRIDAEAAFDVLLPLRPGGAREPLFCVHPVGGVAWSFAGLAAHIEPDRPLYGLQSPVLGSEEPQAGSIEEWAQRYVREIRAVQPEGPYHLLGWSLGGVLAHAIAVLLQDQGQHVATLAMMDSALTAEVDTTAPIPVAELLGGLLGDTADREPARDQLVDYLSELPEPFASFGADRLTRVLDSGAASLRLIARYHPRPYKGELVYFTAAADDPTGAIGAATWSDAVDGTVHNHAVQTTHWRMTTDAALARIGHVLTSRWTDHDRA</sequence>
<feature type="domain" description="Carrier" evidence="4">
    <location>
        <begin position="3097"/>
        <end position="3172"/>
    </location>
</feature>